<evidence type="ECO:0000313" key="8">
    <source>
        <dbReference type="Proteomes" id="UP000660862"/>
    </source>
</evidence>
<comment type="caution">
    <text evidence="7">The sequence shown here is derived from an EMBL/GenBank/DDBJ whole genome shotgun (WGS) entry which is preliminary data.</text>
</comment>
<sequence length="324" mass="35670">MKRAAKFFLYAAIALVVMITLALSYAFLGLPNVDDAPPLVVESTPEQVARGRYLAYHVMVCADCHSQRDFSVFSAPPTPGTEFVGGDVFDASMGFPGRFISPNITPHGVGDWTDGELFRLITTGVKRDGDPIFPVMPYHGYGKLDPQDIEAVIAFLRTLQPVESAHPKSTADFPMNIIMRTMPKNAEMAPKPAESDHVAYGGYLFTAAGCADCHTQFEKGAFVGPVGGGGREFKFPDGSILRAPNLTPHETGLQHFTKEAFVQRFKQYTDSAFVLPQVKPGEMQTLMPWYMYSGMTESDLGAIYDYLRTLAPYDNPVERFVSAR</sequence>
<proteinExistence type="predicted"/>
<dbReference type="PANTHER" id="PTHR35008">
    <property type="entry name" value="BLL4482 PROTEIN-RELATED"/>
    <property type="match status" value="1"/>
</dbReference>
<dbReference type="GO" id="GO:0046872">
    <property type="term" value="F:metal ion binding"/>
    <property type="evidence" value="ECO:0007669"/>
    <property type="project" value="UniProtKB-KW"/>
</dbReference>
<organism evidence="7 8">
    <name type="scientific">Parapedobacter pyrenivorans</name>
    <dbReference type="NCBI Taxonomy" id="1305674"/>
    <lineage>
        <taxon>Bacteria</taxon>
        <taxon>Pseudomonadati</taxon>
        <taxon>Bacteroidota</taxon>
        <taxon>Sphingobacteriia</taxon>
        <taxon>Sphingobacteriales</taxon>
        <taxon>Sphingobacteriaceae</taxon>
        <taxon>Parapedobacter</taxon>
    </lineage>
</organism>
<dbReference type="AlphaFoldDB" id="A0A917M617"/>
<keyword evidence="3 4" id="KW-0408">Iron</keyword>
<evidence type="ECO:0000256" key="4">
    <source>
        <dbReference type="PROSITE-ProRule" id="PRU00433"/>
    </source>
</evidence>
<reference evidence="7" key="2">
    <citation type="submission" date="2020-09" db="EMBL/GenBank/DDBJ databases">
        <authorList>
            <person name="Sun Q."/>
            <person name="Zhou Y."/>
        </authorList>
    </citation>
    <scope>NUCLEOTIDE SEQUENCE</scope>
    <source>
        <strain evidence="7">CGMCC 1.12195</strain>
    </source>
</reference>
<keyword evidence="2 4" id="KW-0479">Metal-binding</keyword>
<dbReference type="EMBL" id="BMER01000001">
    <property type="protein sequence ID" value="GGG80209.1"/>
    <property type="molecule type" value="Genomic_DNA"/>
</dbReference>
<dbReference type="Proteomes" id="UP000660862">
    <property type="component" value="Unassembled WGS sequence"/>
</dbReference>
<dbReference type="InterPro" id="IPR009056">
    <property type="entry name" value="Cyt_c-like_dom"/>
</dbReference>
<dbReference type="GO" id="GO:0020037">
    <property type="term" value="F:heme binding"/>
    <property type="evidence" value="ECO:0007669"/>
    <property type="project" value="InterPro"/>
</dbReference>
<keyword evidence="5" id="KW-0472">Membrane</keyword>
<feature type="transmembrane region" description="Helical" evidence="5">
    <location>
        <begin position="7"/>
        <end position="28"/>
    </location>
</feature>
<dbReference type="Gene3D" id="1.10.760.10">
    <property type="entry name" value="Cytochrome c-like domain"/>
    <property type="match status" value="2"/>
</dbReference>
<dbReference type="InterPro" id="IPR036909">
    <property type="entry name" value="Cyt_c-like_dom_sf"/>
</dbReference>
<reference evidence="7" key="1">
    <citation type="journal article" date="2014" name="Int. J. Syst. Evol. Microbiol.">
        <title>Complete genome sequence of Corynebacterium casei LMG S-19264T (=DSM 44701T), isolated from a smear-ripened cheese.</title>
        <authorList>
            <consortium name="US DOE Joint Genome Institute (JGI-PGF)"/>
            <person name="Walter F."/>
            <person name="Albersmeier A."/>
            <person name="Kalinowski J."/>
            <person name="Ruckert C."/>
        </authorList>
    </citation>
    <scope>NUCLEOTIDE SEQUENCE</scope>
    <source>
        <strain evidence="7">CGMCC 1.12195</strain>
    </source>
</reference>
<keyword evidence="5" id="KW-0812">Transmembrane</keyword>
<dbReference type="SUPFAM" id="SSF46626">
    <property type="entry name" value="Cytochrome c"/>
    <property type="match status" value="2"/>
</dbReference>
<evidence type="ECO:0000256" key="5">
    <source>
        <dbReference type="SAM" id="Phobius"/>
    </source>
</evidence>
<gene>
    <name evidence="7" type="ORF">GCM10007415_10760</name>
</gene>
<evidence type="ECO:0000256" key="2">
    <source>
        <dbReference type="ARBA" id="ARBA00022723"/>
    </source>
</evidence>
<keyword evidence="5" id="KW-1133">Transmembrane helix</keyword>
<evidence type="ECO:0000256" key="3">
    <source>
        <dbReference type="ARBA" id="ARBA00023004"/>
    </source>
</evidence>
<dbReference type="InterPro" id="IPR051459">
    <property type="entry name" value="Cytochrome_c-type_DH"/>
</dbReference>
<feature type="domain" description="Cytochrome c" evidence="6">
    <location>
        <begin position="46"/>
        <end position="160"/>
    </location>
</feature>
<keyword evidence="1 4" id="KW-0349">Heme</keyword>
<dbReference type="RefSeq" id="WP_188504877.1">
    <property type="nucleotide sequence ID" value="NZ_BMER01000001.1"/>
</dbReference>
<dbReference type="Pfam" id="PF00034">
    <property type="entry name" value="Cytochrom_C"/>
    <property type="match status" value="1"/>
</dbReference>
<evidence type="ECO:0000256" key="1">
    <source>
        <dbReference type="ARBA" id="ARBA00022617"/>
    </source>
</evidence>
<name>A0A917M617_9SPHI</name>
<dbReference type="GO" id="GO:0009055">
    <property type="term" value="F:electron transfer activity"/>
    <property type="evidence" value="ECO:0007669"/>
    <property type="project" value="InterPro"/>
</dbReference>
<evidence type="ECO:0000259" key="6">
    <source>
        <dbReference type="PROSITE" id="PS51007"/>
    </source>
</evidence>
<keyword evidence="8" id="KW-1185">Reference proteome</keyword>
<evidence type="ECO:0000313" key="7">
    <source>
        <dbReference type="EMBL" id="GGG80209.1"/>
    </source>
</evidence>
<dbReference type="PROSITE" id="PS51007">
    <property type="entry name" value="CYTC"/>
    <property type="match status" value="2"/>
</dbReference>
<feature type="domain" description="Cytochrome c" evidence="6">
    <location>
        <begin position="196"/>
        <end position="311"/>
    </location>
</feature>
<protein>
    <recommendedName>
        <fullName evidence="6">Cytochrome c domain-containing protein</fullName>
    </recommendedName>
</protein>
<dbReference type="PANTHER" id="PTHR35008:SF8">
    <property type="entry name" value="ALCOHOL DEHYDROGENASE CYTOCHROME C SUBUNIT"/>
    <property type="match status" value="1"/>
</dbReference>
<accession>A0A917M617</accession>